<dbReference type="PANTHER" id="PTHR32347:SF14">
    <property type="entry name" value="EFFLUX SYSTEM COMPONENT YKNX-RELATED"/>
    <property type="match status" value="1"/>
</dbReference>
<evidence type="ECO:0000313" key="6">
    <source>
        <dbReference type="EMBL" id="AHI19768.1"/>
    </source>
</evidence>
<organism evidence="6 7">
    <name type="scientific">Corynebacterium casei LMG S-19264</name>
    <dbReference type="NCBI Taxonomy" id="1285583"/>
    <lineage>
        <taxon>Bacteria</taxon>
        <taxon>Bacillati</taxon>
        <taxon>Actinomycetota</taxon>
        <taxon>Actinomycetes</taxon>
        <taxon>Mycobacteriales</taxon>
        <taxon>Corynebacteriaceae</taxon>
        <taxon>Corynebacterium</taxon>
    </lineage>
</organism>
<protein>
    <recommendedName>
        <fullName evidence="5">YknX-like beta-barrel domain-containing protein</fullName>
    </recommendedName>
</protein>
<dbReference type="Proteomes" id="UP000019226">
    <property type="component" value="Chromosome"/>
</dbReference>
<name>A0ABM5PP66_9CORY</name>
<feature type="coiled-coil region" evidence="3">
    <location>
        <begin position="110"/>
        <end position="166"/>
    </location>
</feature>
<evidence type="ECO:0000256" key="1">
    <source>
        <dbReference type="ARBA" id="ARBA00004196"/>
    </source>
</evidence>
<feature type="region of interest" description="Disordered" evidence="4">
    <location>
        <begin position="431"/>
        <end position="451"/>
    </location>
</feature>
<feature type="compositionally biased region" description="Low complexity" evidence="4">
    <location>
        <begin position="437"/>
        <end position="449"/>
    </location>
</feature>
<comment type="subcellular location">
    <subcellularLocation>
        <location evidence="1">Cell envelope</location>
    </subcellularLocation>
</comment>
<dbReference type="RefSeq" id="WP_006821695.1">
    <property type="nucleotide sequence ID" value="NZ_CP004350.1"/>
</dbReference>
<reference evidence="7" key="1">
    <citation type="submission" date="2013-02" db="EMBL/GenBank/DDBJ databases">
        <title>The complete genome sequence of Corynebacterium casei LMG S-19264 (=DSM 44701).</title>
        <authorList>
            <person name="Ruckert C."/>
            <person name="Albersmeier A."/>
            <person name="Kalinowski J."/>
        </authorList>
    </citation>
    <scope>NUCLEOTIDE SEQUENCE [LARGE SCALE GENOMIC DNA]</scope>
    <source>
        <strain evidence="7">LMG S-19264</strain>
    </source>
</reference>
<dbReference type="Pfam" id="PF25990">
    <property type="entry name" value="Beta-barrel_YknX"/>
    <property type="match status" value="1"/>
</dbReference>
<evidence type="ECO:0000256" key="4">
    <source>
        <dbReference type="SAM" id="MobiDB-lite"/>
    </source>
</evidence>
<evidence type="ECO:0000313" key="7">
    <source>
        <dbReference type="Proteomes" id="UP000019226"/>
    </source>
</evidence>
<keyword evidence="2 3" id="KW-0175">Coiled coil</keyword>
<accession>A0ABM5PP66</accession>
<dbReference type="InterPro" id="IPR050465">
    <property type="entry name" value="UPF0194_transport"/>
</dbReference>
<dbReference type="PANTHER" id="PTHR32347">
    <property type="entry name" value="EFFLUX SYSTEM COMPONENT YKNX-RELATED"/>
    <property type="match status" value="1"/>
</dbReference>
<evidence type="ECO:0000259" key="5">
    <source>
        <dbReference type="Pfam" id="PF25990"/>
    </source>
</evidence>
<feature type="domain" description="YknX-like beta-barrel" evidence="5">
    <location>
        <begin position="389"/>
        <end position="475"/>
    </location>
</feature>
<dbReference type="InterPro" id="IPR058636">
    <property type="entry name" value="Beta-barrel_YknX"/>
</dbReference>
<gene>
    <name evidence="6" type="ORF">CCASEI_05960</name>
</gene>
<sequence length="556" mass="58799">MRKRVIAAVAAVVLLGGGGAVYALTSGGSDQIAPTDYMALSRAQAPRVSVSGQIEPIREITLTSTLAAPIQSVDVEIGDPVETNDLLGRYNVSDLQRELSQQEATQAQSATEALSAVEAAQRELNQYQDMLNSGLDPEISGAESSLRQAQSAYDKANETYQAQLNRKAPEVVAEDSAIEANRDSLLGAAVNAAKLGVSVVFDTASRASESALLEEDRAQLATVEDEEARSAIEAQIESREKAIEAYDRGNVENALTGVDAAASVLAANRELNTSQEEYDRVLQDVDLDLANQQRDVADAFVAVKDASTSLEAARRNSEYQITNYNAQVSDAMRSAQVGQNSAETAADQLRVDIAQAEVRSPFKGLVTAVPDQNSAEGGTAFTVADDSTLVVKANVRESDISRVKHGQKVEFTTPATGEQTFTGKVKKITTVPSTDPAAAGDSSGGESSSVTYPVEIETTGDTKGLLIGASAKVRISLTESTPGLSISPSSILEEEGKQHLLVIEDSGEIAKREVTVEEDEFGATVSGDGIEEGTKVLTVPEMYLHRVGETVEVPGM</sequence>
<dbReference type="GeneID" id="82877342"/>
<proteinExistence type="predicted"/>
<dbReference type="Gene3D" id="2.40.30.170">
    <property type="match status" value="1"/>
</dbReference>
<dbReference type="EMBL" id="CP004350">
    <property type="protein sequence ID" value="AHI19768.1"/>
    <property type="molecule type" value="Genomic_DNA"/>
</dbReference>
<keyword evidence="7" id="KW-1185">Reference proteome</keyword>
<evidence type="ECO:0000256" key="3">
    <source>
        <dbReference type="SAM" id="Coils"/>
    </source>
</evidence>
<evidence type="ECO:0000256" key="2">
    <source>
        <dbReference type="ARBA" id="ARBA00023054"/>
    </source>
</evidence>